<dbReference type="EMBL" id="JACDTQ010002604">
    <property type="protein sequence ID" value="KAF5916976.1"/>
    <property type="molecule type" value="Genomic_DNA"/>
</dbReference>
<evidence type="ECO:0000313" key="2">
    <source>
        <dbReference type="EMBL" id="KAF5916976.1"/>
    </source>
</evidence>
<comment type="caution">
    <text evidence="2">The sequence shown here is derived from an EMBL/GenBank/DDBJ whole genome shotgun (WGS) entry which is preliminary data.</text>
</comment>
<proteinExistence type="predicted"/>
<feature type="compositionally biased region" description="Basic and acidic residues" evidence="1">
    <location>
        <begin position="63"/>
        <end position="79"/>
    </location>
</feature>
<protein>
    <submittedName>
        <fullName evidence="2">Uncharacterized protein</fullName>
    </submittedName>
</protein>
<evidence type="ECO:0000313" key="3">
    <source>
        <dbReference type="Proteomes" id="UP000551758"/>
    </source>
</evidence>
<gene>
    <name evidence="2" type="ORF">HPG69_013898</name>
</gene>
<feature type="compositionally biased region" description="Basic and acidic residues" evidence="1">
    <location>
        <begin position="88"/>
        <end position="106"/>
    </location>
</feature>
<accession>A0A7J7ENE9</accession>
<sequence>MKKSLWRRKSQRGRGPFNLGFKRVFHWRIHREENEEPISEVKTQARVRQPVFQRPQDGSSAQRQRETRQDQSKEKEEFPHVLPSEAEVSLRRKEGKKLPERETLYP</sequence>
<dbReference type="Proteomes" id="UP000551758">
    <property type="component" value="Unassembled WGS sequence"/>
</dbReference>
<organism evidence="2 3">
    <name type="scientific">Diceros bicornis minor</name>
    <name type="common">South-central black rhinoceros</name>
    <dbReference type="NCBI Taxonomy" id="77932"/>
    <lineage>
        <taxon>Eukaryota</taxon>
        <taxon>Metazoa</taxon>
        <taxon>Chordata</taxon>
        <taxon>Craniata</taxon>
        <taxon>Vertebrata</taxon>
        <taxon>Euteleostomi</taxon>
        <taxon>Mammalia</taxon>
        <taxon>Eutheria</taxon>
        <taxon>Laurasiatheria</taxon>
        <taxon>Perissodactyla</taxon>
        <taxon>Rhinocerotidae</taxon>
        <taxon>Diceros</taxon>
    </lineage>
</organism>
<evidence type="ECO:0000256" key="1">
    <source>
        <dbReference type="SAM" id="MobiDB-lite"/>
    </source>
</evidence>
<feature type="region of interest" description="Disordered" evidence="1">
    <location>
        <begin position="33"/>
        <end position="106"/>
    </location>
</feature>
<dbReference type="AlphaFoldDB" id="A0A7J7ENE9"/>
<keyword evidence="3" id="KW-1185">Reference proteome</keyword>
<reference evidence="2 3" key="1">
    <citation type="journal article" date="2020" name="Mol. Biol. Evol.">
        <title>Interspecific Gene Flow and the Evolution of Specialization in Black and White Rhinoceros.</title>
        <authorList>
            <person name="Moodley Y."/>
            <person name="Westbury M.V."/>
            <person name="Russo I.M."/>
            <person name="Gopalakrishnan S."/>
            <person name="Rakotoarivelo A."/>
            <person name="Olsen R.A."/>
            <person name="Prost S."/>
            <person name="Tunstall T."/>
            <person name="Ryder O.A."/>
            <person name="Dalen L."/>
            <person name="Bruford M.W."/>
        </authorList>
    </citation>
    <scope>NUCLEOTIDE SEQUENCE [LARGE SCALE GENOMIC DNA]</scope>
    <source>
        <strain evidence="2">SBR-YM</strain>
        <tissue evidence="2">Skin</tissue>
    </source>
</reference>
<name>A0A7J7ENE9_DICBM</name>